<evidence type="ECO:0000313" key="1">
    <source>
        <dbReference type="EMBL" id="OIW22453.1"/>
    </source>
</evidence>
<gene>
    <name evidence="1" type="ORF">CONLIGDRAFT_687561</name>
</gene>
<dbReference type="Proteomes" id="UP000182658">
    <property type="component" value="Unassembled WGS sequence"/>
</dbReference>
<protein>
    <submittedName>
        <fullName evidence="1">Uncharacterized protein</fullName>
    </submittedName>
</protein>
<keyword evidence="2" id="KW-1185">Reference proteome</keyword>
<evidence type="ECO:0000313" key="2">
    <source>
        <dbReference type="Proteomes" id="UP000182658"/>
    </source>
</evidence>
<organism evidence="1 2">
    <name type="scientific">Coniochaeta ligniaria NRRL 30616</name>
    <dbReference type="NCBI Taxonomy" id="1408157"/>
    <lineage>
        <taxon>Eukaryota</taxon>
        <taxon>Fungi</taxon>
        <taxon>Dikarya</taxon>
        <taxon>Ascomycota</taxon>
        <taxon>Pezizomycotina</taxon>
        <taxon>Sordariomycetes</taxon>
        <taxon>Sordariomycetidae</taxon>
        <taxon>Coniochaetales</taxon>
        <taxon>Coniochaetaceae</taxon>
        <taxon>Coniochaeta</taxon>
    </lineage>
</organism>
<proteinExistence type="predicted"/>
<reference evidence="1 2" key="1">
    <citation type="submission" date="2016-10" db="EMBL/GenBank/DDBJ databases">
        <title>Draft genome sequence of Coniochaeta ligniaria NRRL30616, a lignocellulolytic fungus for bioabatement of inhibitors in plant biomass hydrolysates.</title>
        <authorList>
            <consortium name="DOE Joint Genome Institute"/>
            <person name="Jimenez D.J."/>
            <person name="Hector R.E."/>
            <person name="Riley R."/>
            <person name="Sun H."/>
            <person name="Grigoriev I.V."/>
            <person name="Van Elsas J.D."/>
            <person name="Nichols N.N."/>
        </authorList>
    </citation>
    <scope>NUCLEOTIDE SEQUENCE [LARGE SCALE GENOMIC DNA]</scope>
    <source>
        <strain evidence="1 2">NRRL 30616</strain>
    </source>
</reference>
<sequence length="191" mass="20759">MSLHSWRSWPAAAGRRPPREKILALRSSCGTEAAWDLSNALPPYKEHGSTYDDTDSEAAPPKLAEICDPDTIPVEELDYEAGAAALIYAYGGVRLGDRVCGRCRAKAAEEGSCGIPVPFVACVSAGVVLDGVCCCVSEGASRLEMQLEMIERCDVSSKVSDLVMQRQSKSEVATTWLTWYRLCKMIPPRLS</sequence>
<accession>A0A1J7I4Q8</accession>
<dbReference type="EMBL" id="KV875114">
    <property type="protein sequence ID" value="OIW22453.1"/>
    <property type="molecule type" value="Genomic_DNA"/>
</dbReference>
<name>A0A1J7I4Q8_9PEZI</name>
<dbReference type="InParanoid" id="A0A1J7I4Q8"/>
<dbReference type="AlphaFoldDB" id="A0A1J7I4Q8"/>